<gene>
    <name evidence="2" type="ORF">I551_1256</name>
</gene>
<sequence length="43" mass="4701">MTGPTTTGPDEAVSEVARAKPRPHRLKPVQNPLKGCRRAGRYT</sequence>
<proteinExistence type="predicted"/>
<organism evidence="2 3">
    <name type="scientific">Mycobacterium ulcerans str. Harvey</name>
    <dbReference type="NCBI Taxonomy" id="1299332"/>
    <lineage>
        <taxon>Bacteria</taxon>
        <taxon>Bacillati</taxon>
        <taxon>Actinomycetota</taxon>
        <taxon>Actinomycetes</taxon>
        <taxon>Mycobacteriales</taxon>
        <taxon>Mycobacteriaceae</taxon>
        <taxon>Mycobacterium</taxon>
        <taxon>Mycobacterium ulcerans group</taxon>
    </lineage>
</organism>
<evidence type="ECO:0000313" key="3">
    <source>
        <dbReference type="Proteomes" id="UP000020681"/>
    </source>
</evidence>
<name>A0ABP3AQL0_MYCUL</name>
<evidence type="ECO:0000313" key="2">
    <source>
        <dbReference type="EMBL" id="EUA92206.1"/>
    </source>
</evidence>
<comment type="caution">
    <text evidence="2">The sequence shown here is derived from an EMBL/GenBank/DDBJ whole genome shotgun (WGS) entry which is preliminary data.</text>
</comment>
<dbReference type="Proteomes" id="UP000020681">
    <property type="component" value="Unassembled WGS sequence"/>
</dbReference>
<keyword evidence="3" id="KW-1185">Reference proteome</keyword>
<accession>A0ABP3AQL0</accession>
<evidence type="ECO:0000256" key="1">
    <source>
        <dbReference type="SAM" id="MobiDB-lite"/>
    </source>
</evidence>
<dbReference type="EMBL" id="JAOL01000079">
    <property type="protein sequence ID" value="EUA92206.1"/>
    <property type="molecule type" value="Genomic_DNA"/>
</dbReference>
<protein>
    <submittedName>
        <fullName evidence="2">Uncharacterized protein</fullName>
    </submittedName>
</protein>
<feature type="region of interest" description="Disordered" evidence="1">
    <location>
        <begin position="1"/>
        <end position="43"/>
    </location>
</feature>
<reference evidence="2 3" key="1">
    <citation type="submission" date="2014-01" db="EMBL/GenBank/DDBJ databases">
        <authorList>
            <person name="Dobos K."/>
            <person name="Lenaerts A."/>
            <person name="Ordway D."/>
            <person name="DeGroote M.A."/>
            <person name="Parker T."/>
            <person name="Sizemore C."/>
            <person name="Tallon L.J."/>
            <person name="Sadzewicz L.K."/>
            <person name="Sengamalay N."/>
            <person name="Fraser C.M."/>
            <person name="Hine E."/>
            <person name="Shefchek K.A."/>
            <person name="Das S.P."/>
            <person name="Tettelin H."/>
        </authorList>
    </citation>
    <scope>NUCLEOTIDE SEQUENCE [LARGE SCALE GENOMIC DNA]</scope>
    <source>
        <strain evidence="2 3">Harvey</strain>
    </source>
</reference>